<sequence length="286" mass="31397">MLRLLILTMVLGLGLVQAQGNVVRVVAASDLQFALEEIAVAFERANPGIKVELNFGSSGKFYTQLLQGLPADVYFSADEAFPLRLEQAGMTVPGSRKLYAVGRMVIWVANELVAQGLDPQKLGPKLMLDKRVTQVAIANPVHAPYGRAAVTLLEHFGLLKKTREAEWEAMTAGVPAFYSMAVLQRGKPRFEFVYGENIAQTAQLALASTKVGILALSIAKSPALEQKGKYWLAPLSSHLRLNQNYAMLKGQDRPAVRKFYDYIATPAAHAVLRRYGFLLPGEKPDE</sequence>
<dbReference type="RefSeq" id="WP_119277350.1">
    <property type="nucleotide sequence ID" value="NZ_QWLA01000028.1"/>
</dbReference>
<dbReference type="PANTHER" id="PTHR30632">
    <property type="entry name" value="MOLYBDATE-BINDING PERIPLASMIC PROTEIN"/>
    <property type="match status" value="1"/>
</dbReference>
<evidence type="ECO:0000256" key="1">
    <source>
        <dbReference type="ARBA" id="ARBA00009175"/>
    </source>
</evidence>
<keyword evidence="3" id="KW-0732">Signal</keyword>
<dbReference type="SUPFAM" id="SSF53850">
    <property type="entry name" value="Periplasmic binding protein-like II"/>
    <property type="match status" value="1"/>
</dbReference>
<dbReference type="Proteomes" id="UP000265341">
    <property type="component" value="Unassembled WGS sequence"/>
</dbReference>
<reference evidence="5 6" key="1">
    <citation type="submission" date="2018-08" db="EMBL/GenBank/DDBJ databases">
        <title>Meiothermus roseus NBRC 110900 genome sequencing project.</title>
        <authorList>
            <person name="Da Costa M.S."/>
            <person name="Albuquerque L."/>
            <person name="Raposo P."/>
            <person name="Froufe H.J.C."/>
            <person name="Barroso C.S."/>
            <person name="Egas C."/>
        </authorList>
    </citation>
    <scope>NUCLEOTIDE SEQUENCE [LARGE SCALE GENOMIC DNA]</scope>
    <source>
        <strain evidence="5 6">NBRC 110900</strain>
    </source>
</reference>
<keyword evidence="6" id="KW-1185">Reference proteome</keyword>
<keyword evidence="4" id="KW-0500">Molybdenum</keyword>
<evidence type="ECO:0000313" key="5">
    <source>
        <dbReference type="EMBL" id="RIH86545.1"/>
    </source>
</evidence>
<name>A0A399ERX4_9DEIN</name>
<dbReference type="AlphaFoldDB" id="A0A399ERX4"/>
<comment type="caution">
    <text evidence="5">The sequence shown here is derived from an EMBL/GenBank/DDBJ whole genome shotgun (WGS) entry which is preliminary data.</text>
</comment>
<dbReference type="Gene3D" id="3.40.190.10">
    <property type="entry name" value="Periplasmic binding protein-like II"/>
    <property type="match status" value="2"/>
</dbReference>
<dbReference type="NCBIfam" id="TIGR01256">
    <property type="entry name" value="modA"/>
    <property type="match status" value="1"/>
</dbReference>
<accession>A0A399ERX4</accession>
<dbReference type="InterPro" id="IPR050682">
    <property type="entry name" value="ModA/WtpA"/>
</dbReference>
<dbReference type="PANTHER" id="PTHR30632:SF14">
    <property type="entry name" value="TUNGSTATE_MOLYBDATE_CHROMATE-BINDING PROTEIN MODA"/>
    <property type="match status" value="1"/>
</dbReference>
<dbReference type="GO" id="GO:0030973">
    <property type="term" value="F:molybdate ion binding"/>
    <property type="evidence" value="ECO:0007669"/>
    <property type="project" value="InterPro"/>
</dbReference>
<keyword evidence="2 4" id="KW-0479">Metal-binding</keyword>
<protein>
    <submittedName>
        <fullName evidence="5">Molybdate-binding periplasmic protein</fullName>
    </submittedName>
</protein>
<gene>
    <name evidence="5" type="primary">modA</name>
    <name evidence="5" type="ORF">Mrose_01684</name>
</gene>
<dbReference type="CDD" id="cd13539">
    <property type="entry name" value="PBP2_AvModA"/>
    <property type="match status" value="1"/>
</dbReference>
<evidence type="ECO:0000313" key="6">
    <source>
        <dbReference type="Proteomes" id="UP000265341"/>
    </source>
</evidence>
<dbReference type="GO" id="GO:0015689">
    <property type="term" value="P:molybdate ion transport"/>
    <property type="evidence" value="ECO:0007669"/>
    <property type="project" value="InterPro"/>
</dbReference>
<dbReference type="PIRSF" id="PIRSF004846">
    <property type="entry name" value="ModA"/>
    <property type="match status" value="1"/>
</dbReference>
<dbReference type="InterPro" id="IPR005950">
    <property type="entry name" value="ModA"/>
</dbReference>
<dbReference type="InterPro" id="IPR044084">
    <property type="entry name" value="AvModA-like_subst-bd"/>
</dbReference>
<comment type="similarity">
    <text evidence="1">Belongs to the bacterial solute-binding protein ModA family.</text>
</comment>
<feature type="binding site" evidence="4">
    <location>
        <position position="198"/>
    </location>
    <ligand>
        <name>molybdate</name>
        <dbReference type="ChEBI" id="CHEBI:36264"/>
    </ligand>
</feature>
<proteinExistence type="inferred from homology"/>
<dbReference type="GO" id="GO:0046872">
    <property type="term" value="F:metal ion binding"/>
    <property type="evidence" value="ECO:0007669"/>
    <property type="project" value="UniProtKB-KW"/>
</dbReference>
<evidence type="ECO:0000256" key="4">
    <source>
        <dbReference type="PIRSR" id="PIRSR004846-1"/>
    </source>
</evidence>
<evidence type="ECO:0000256" key="3">
    <source>
        <dbReference type="ARBA" id="ARBA00022729"/>
    </source>
</evidence>
<dbReference type="OrthoDB" id="9785015at2"/>
<evidence type="ECO:0000256" key="2">
    <source>
        <dbReference type="ARBA" id="ARBA00022723"/>
    </source>
</evidence>
<organism evidence="5 6">
    <name type="scientific">Calidithermus roseus</name>
    <dbReference type="NCBI Taxonomy" id="1644118"/>
    <lineage>
        <taxon>Bacteria</taxon>
        <taxon>Thermotogati</taxon>
        <taxon>Deinococcota</taxon>
        <taxon>Deinococci</taxon>
        <taxon>Thermales</taxon>
        <taxon>Thermaceae</taxon>
        <taxon>Calidithermus</taxon>
    </lineage>
</organism>
<dbReference type="Pfam" id="PF13531">
    <property type="entry name" value="SBP_bac_11"/>
    <property type="match status" value="1"/>
</dbReference>
<dbReference type="EMBL" id="QWLA01000028">
    <property type="protein sequence ID" value="RIH86545.1"/>
    <property type="molecule type" value="Genomic_DNA"/>
</dbReference>
<feature type="binding site" evidence="4">
    <location>
        <position position="58"/>
    </location>
    <ligand>
        <name>molybdate</name>
        <dbReference type="ChEBI" id="CHEBI:36264"/>
    </ligand>
</feature>